<feature type="non-terminal residue" evidence="2">
    <location>
        <position position="1"/>
    </location>
</feature>
<evidence type="ECO:0000256" key="1">
    <source>
        <dbReference type="SAM" id="MobiDB-lite"/>
    </source>
</evidence>
<accession>A0A1D1XWH3</accession>
<feature type="region of interest" description="Disordered" evidence="1">
    <location>
        <begin position="41"/>
        <end position="87"/>
    </location>
</feature>
<feature type="compositionally biased region" description="Polar residues" evidence="1">
    <location>
        <begin position="68"/>
        <end position="79"/>
    </location>
</feature>
<evidence type="ECO:0000313" key="2">
    <source>
        <dbReference type="EMBL" id="JAT46722.1"/>
    </source>
</evidence>
<reference evidence="2" key="1">
    <citation type="submission" date="2015-07" db="EMBL/GenBank/DDBJ databases">
        <title>Transcriptome Assembly of Anthurium amnicola.</title>
        <authorList>
            <person name="Suzuki J."/>
        </authorList>
    </citation>
    <scope>NUCLEOTIDE SEQUENCE</scope>
</reference>
<name>A0A1D1XWH3_9ARAE</name>
<keyword evidence="2" id="KW-0436">Ligase</keyword>
<protein>
    <submittedName>
        <fullName evidence="2">Histidine--tRNA ligase</fullName>
    </submittedName>
</protein>
<sequence length="265" mass="29572">ESQENTMADHFHNSSNTNYRKGRFGARYQSWNMVHGGTKNDADGWSSSDGITEPGDIYPSPHHRHNSTHTSESWSTQPIGTHGNEFPKRASYDYKLGNNRFAPNGSTWEEEPPKVKEFMYFVHFATTAEQRMGFPGGMFQHHNNQNGYCNYENSHDTGRIGVKKYGNGYATDVAQEHLMTTGGWAQPSRTSWGTPNNYGTPVSRATNDIGTAVKYLEESVWSPPVTMTGANHWRSGTQVMPAKSSSPGGTIDSREAAKKYNGYFI</sequence>
<gene>
    <name evidence="2" type="primary">hisS_28</name>
    <name evidence="2" type="ORF">g.40627</name>
</gene>
<dbReference type="GO" id="GO:0016874">
    <property type="term" value="F:ligase activity"/>
    <property type="evidence" value="ECO:0007669"/>
    <property type="project" value="UniProtKB-KW"/>
</dbReference>
<organism evidence="2">
    <name type="scientific">Anthurium amnicola</name>
    <dbReference type="NCBI Taxonomy" id="1678845"/>
    <lineage>
        <taxon>Eukaryota</taxon>
        <taxon>Viridiplantae</taxon>
        <taxon>Streptophyta</taxon>
        <taxon>Embryophyta</taxon>
        <taxon>Tracheophyta</taxon>
        <taxon>Spermatophyta</taxon>
        <taxon>Magnoliopsida</taxon>
        <taxon>Liliopsida</taxon>
        <taxon>Araceae</taxon>
        <taxon>Pothoideae</taxon>
        <taxon>Potheae</taxon>
        <taxon>Anthurium</taxon>
    </lineage>
</organism>
<dbReference type="AlphaFoldDB" id="A0A1D1XWH3"/>
<proteinExistence type="predicted"/>
<dbReference type="EMBL" id="GDJX01021214">
    <property type="protein sequence ID" value="JAT46722.1"/>
    <property type="molecule type" value="Transcribed_RNA"/>
</dbReference>